<dbReference type="Gene3D" id="1.20.58.390">
    <property type="entry name" value="Neurotransmitter-gated ion-channel transmembrane domain"/>
    <property type="match status" value="1"/>
</dbReference>
<evidence type="ECO:0000256" key="1">
    <source>
        <dbReference type="SAM" id="Phobius"/>
    </source>
</evidence>
<evidence type="ECO:0000313" key="3">
    <source>
        <dbReference type="EMBL" id="CAI4000876.1"/>
    </source>
</evidence>
<feature type="transmembrane region" description="Helical" evidence="1">
    <location>
        <begin position="264"/>
        <end position="285"/>
    </location>
</feature>
<name>A0A9P1D0U4_9DINO</name>
<dbReference type="OrthoDB" id="409512at2759"/>
<organism evidence="3">
    <name type="scientific">Cladocopium goreaui</name>
    <dbReference type="NCBI Taxonomy" id="2562237"/>
    <lineage>
        <taxon>Eukaryota</taxon>
        <taxon>Sar</taxon>
        <taxon>Alveolata</taxon>
        <taxon>Dinophyceae</taxon>
        <taxon>Suessiales</taxon>
        <taxon>Symbiodiniaceae</taxon>
        <taxon>Cladocopium</taxon>
    </lineage>
</organism>
<evidence type="ECO:0000313" key="4">
    <source>
        <dbReference type="EMBL" id="CAL1154251.1"/>
    </source>
</evidence>
<feature type="transmembrane region" description="Helical" evidence="1">
    <location>
        <begin position="333"/>
        <end position="352"/>
    </location>
</feature>
<accession>A0A9P1D0U4</accession>
<dbReference type="EMBL" id="CAMXCT030002853">
    <property type="protein sequence ID" value="CAL4788188.1"/>
    <property type="molecule type" value="Genomic_DNA"/>
</dbReference>
<keyword evidence="2" id="KW-0732">Signal</keyword>
<feature type="signal peptide" evidence="2">
    <location>
        <begin position="1"/>
        <end position="16"/>
    </location>
</feature>
<dbReference type="Proteomes" id="UP001152797">
    <property type="component" value="Unassembled WGS sequence"/>
</dbReference>
<dbReference type="EMBL" id="CAMXCT020002853">
    <property type="protein sequence ID" value="CAL1154251.1"/>
    <property type="molecule type" value="Genomic_DNA"/>
</dbReference>
<gene>
    <name evidence="3" type="ORF">C1SCF055_LOCUS26963</name>
</gene>
<feature type="transmembrane region" description="Helical" evidence="1">
    <location>
        <begin position="297"/>
        <end position="321"/>
    </location>
</feature>
<protein>
    <submittedName>
        <fullName evidence="3">Uncharacterized protein</fullName>
    </submittedName>
</protein>
<comment type="caution">
    <text evidence="3">The sequence shown here is derived from an EMBL/GenBank/DDBJ whole genome shotgun (WGS) entry which is preliminary data.</text>
</comment>
<feature type="chain" id="PRO_5043271049" evidence="2">
    <location>
        <begin position="17"/>
        <end position="418"/>
    </location>
</feature>
<keyword evidence="1" id="KW-0812">Transmembrane</keyword>
<reference evidence="3" key="1">
    <citation type="submission" date="2022-10" db="EMBL/GenBank/DDBJ databases">
        <authorList>
            <person name="Chen Y."/>
            <person name="Dougan E. K."/>
            <person name="Chan C."/>
            <person name="Rhodes N."/>
            <person name="Thang M."/>
        </authorList>
    </citation>
    <scope>NUCLEOTIDE SEQUENCE</scope>
</reference>
<reference evidence="4" key="2">
    <citation type="submission" date="2024-04" db="EMBL/GenBank/DDBJ databases">
        <authorList>
            <person name="Chen Y."/>
            <person name="Shah S."/>
            <person name="Dougan E. K."/>
            <person name="Thang M."/>
            <person name="Chan C."/>
        </authorList>
    </citation>
    <scope>NUCLEOTIDE SEQUENCE [LARGE SCALE GENOMIC DNA]</scope>
</reference>
<feature type="transmembrane region" description="Helical" evidence="1">
    <location>
        <begin position="364"/>
        <end position="384"/>
    </location>
</feature>
<keyword evidence="1" id="KW-0472">Membrane</keyword>
<sequence length="418" mass="46782">MAALLVAVVLCRVAAAQDWAAIYESHASPDPRRLNNLPDGFEINETLNGSIPLTIVPSWDIFLGFSDKKKYIKGRMSIATIYPEEAAVFVTNPENMVDVLNFGSGSGDINVMSSLKIWDPKSGKTATTVSKTYVGEFSQSNFPYNLSCYPFDVKTVRFQIGLQKPCGIFYRLNLGCAGEGARQVRTWEDGTVRTCAWPVNSSYVGFDWEEFRCELHNNATLDCEMTGTRKWSTLLQTYLWPSIVYGLMGFQAFALGVKLAMPRVATTMLALLSLTSLRNQVIALLPGSGSTSWMEEYFLIAISFMFLNLVGHAASFHLDAIGRHHTQKMVNKFNLWAMLCFFILVVTARLHVRNCPVIEPAVTLTMTLLMILVTLSVLIFLVWYHRSAFREAGRQLTHQMEEVLQKGPSGHQPHPDNV</sequence>
<evidence type="ECO:0000313" key="5">
    <source>
        <dbReference type="Proteomes" id="UP001152797"/>
    </source>
</evidence>
<feature type="transmembrane region" description="Helical" evidence="1">
    <location>
        <begin position="238"/>
        <end position="257"/>
    </location>
</feature>
<proteinExistence type="predicted"/>
<dbReference type="InterPro" id="IPR038050">
    <property type="entry name" value="Neuro_actylchol_rec"/>
</dbReference>
<dbReference type="AlphaFoldDB" id="A0A9P1D0U4"/>
<evidence type="ECO:0000256" key="2">
    <source>
        <dbReference type="SAM" id="SignalP"/>
    </source>
</evidence>
<keyword evidence="1" id="KW-1133">Transmembrane helix</keyword>
<dbReference type="EMBL" id="CAMXCT010002853">
    <property type="protein sequence ID" value="CAI4000876.1"/>
    <property type="molecule type" value="Genomic_DNA"/>
</dbReference>
<keyword evidence="5" id="KW-1185">Reference proteome</keyword>